<reference evidence="1" key="1">
    <citation type="journal article" date="2014" name="Nat. Commun.">
        <title>The tobacco genome sequence and its comparison with those of tomato and potato.</title>
        <authorList>
            <person name="Sierro N."/>
            <person name="Battey J.N."/>
            <person name="Ouadi S."/>
            <person name="Bakaher N."/>
            <person name="Bovet L."/>
            <person name="Willig A."/>
            <person name="Goepfert S."/>
            <person name="Peitsch M.C."/>
            <person name="Ivanov N.V."/>
        </authorList>
    </citation>
    <scope>NUCLEOTIDE SEQUENCE [LARGE SCALE GENOMIC DNA]</scope>
</reference>
<dbReference type="RefSeq" id="XP_016449565.1">
    <property type="nucleotide sequence ID" value="XM_016594079.1"/>
</dbReference>
<accession>A0A1S3YBH9</accession>
<dbReference type="STRING" id="4097.A0A1S3YBH9"/>
<reference evidence="2" key="2">
    <citation type="submission" date="2025-08" db="UniProtKB">
        <authorList>
            <consortium name="RefSeq"/>
        </authorList>
    </citation>
    <scope>IDENTIFICATION</scope>
</reference>
<dbReference type="OrthoDB" id="10278108at2759"/>
<dbReference type="Proteomes" id="UP000790787">
    <property type="component" value="Chromosome 14"/>
</dbReference>
<evidence type="ECO:0000313" key="1">
    <source>
        <dbReference type="Proteomes" id="UP000790787"/>
    </source>
</evidence>
<protein>
    <submittedName>
        <fullName evidence="2">Uncharacterized protein isoform X1</fullName>
    </submittedName>
</protein>
<dbReference type="KEGG" id="nta:107774529"/>
<dbReference type="AlphaFoldDB" id="A0A1S3YBH9"/>
<dbReference type="GeneID" id="107774529"/>
<gene>
    <name evidence="2" type="primary">LOC107774529</name>
</gene>
<dbReference type="PaxDb" id="4097-A0A1S3YBH9"/>
<sequence length="116" mass="13573">MNELPVKLNQIILFLFQREQVLWELRYQILHLKFRNILSNKGIKRKSVSGIRYYAVKRISVGVASIIIFQIHVRLINALEAAIVIIGTFFYSQIKIKNLEFEEPILEECAEQVEAL</sequence>
<proteinExistence type="predicted"/>
<name>A0A1S3YBH9_TOBAC</name>
<organism evidence="1 2">
    <name type="scientific">Nicotiana tabacum</name>
    <name type="common">Common tobacco</name>
    <dbReference type="NCBI Taxonomy" id="4097"/>
    <lineage>
        <taxon>Eukaryota</taxon>
        <taxon>Viridiplantae</taxon>
        <taxon>Streptophyta</taxon>
        <taxon>Embryophyta</taxon>
        <taxon>Tracheophyta</taxon>
        <taxon>Spermatophyta</taxon>
        <taxon>Magnoliopsida</taxon>
        <taxon>eudicotyledons</taxon>
        <taxon>Gunneridae</taxon>
        <taxon>Pentapetalae</taxon>
        <taxon>asterids</taxon>
        <taxon>lamiids</taxon>
        <taxon>Solanales</taxon>
        <taxon>Solanaceae</taxon>
        <taxon>Nicotianoideae</taxon>
        <taxon>Nicotianeae</taxon>
        <taxon>Nicotiana</taxon>
    </lineage>
</organism>
<keyword evidence="1" id="KW-1185">Reference proteome</keyword>
<evidence type="ECO:0000313" key="2">
    <source>
        <dbReference type="RefSeq" id="XP_016449565.1"/>
    </source>
</evidence>